<dbReference type="AlphaFoldDB" id="A0A9Q1EEJ7"/>
<evidence type="ECO:0000313" key="2">
    <source>
        <dbReference type="EMBL" id="KAJ8337345.1"/>
    </source>
</evidence>
<name>A0A9Q1EEJ7_SYNKA</name>
<reference evidence="2" key="1">
    <citation type="journal article" date="2023" name="Science">
        <title>Genome structures resolve the early diversification of teleost fishes.</title>
        <authorList>
            <person name="Parey E."/>
            <person name="Louis A."/>
            <person name="Montfort J."/>
            <person name="Bouchez O."/>
            <person name="Roques C."/>
            <person name="Iampietro C."/>
            <person name="Lluch J."/>
            <person name="Castinel A."/>
            <person name="Donnadieu C."/>
            <person name="Desvignes T."/>
            <person name="Floi Bucao C."/>
            <person name="Jouanno E."/>
            <person name="Wen M."/>
            <person name="Mejri S."/>
            <person name="Dirks R."/>
            <person name="Jansen H."/>
            <person name="Henkel C."/>
            <person name="Chen W.J."/>
            <person name="Zahm M."/>
            <person name="Cabau C."/>
            <person name="Klopp C."/>
            <person name="Thompson A.W."/>
            <person name="Robinson-Rechavi M."/>
            <person name="Braasch I."/>
            <person name="Lecointre G."/>
            <person name="Bobe J."/>
            <person name="Postlethwait J.H."/>
            <person name="Berthelot C."/>
            <person name="Roest Crollius H."/>
            <person name="Guiguen Y."/>
        </authorList>
    </citation>
    <scope>NUCLEOTIDE SEQUENCE</scope>
    <source>
        <strain evidence="2">WJC10195</strain>
    </source>
</reference>
<accession>A0A9Q1EEJ7</accession>
<dbReference type="EMBL" id="JAINUF010000019">
    <property type="protein sequence ID" value="KAJ8337345.1"/>
    <property type="molecule type" value="Genomic_DNA"/>
</dbReference>
<evidence type="ECO:0000313" key="3">
    <source>
        <dbReference type="Proteomes" id="UP001152622"/>
    </source>
</evidence>
<dbReference type="Proteomes" id="UP001152622">
    <property type="component" value="Chromosome 19"/>
</dbReference>
<organism evidence="2 3">
    <name type="scientific">Synaphobranchus kaupii</name>
    <name type="common">Kaup's arrowtooth eel</name>
    <dbReference type="NCBI Taxonomy" id="118154"/>
    <lineage>
        <taxon>Eukaryota</taxon>
        <taxon>Metazoa</taxon>
        <taxon>Chordata</taxon>
        <taxon>Craniata</taxon>
        <taxon>Vertebrata</taxon>
        <taxon>Euteleostomi</taxon>
        <taxon>Actinopterygii</taxon>
        <taxon>Neopterygii</taxon>
        <taxon>Teleostei</taxon>
        <taxon>Anguilliformes</taxon>
        <taxon>Synaphobranchidae</taxon>
        <taxon>Synaphobranchus</taxon>
    </lineage>
</organism>
<comment type="caution">
    <text evidence="2">The sequence shown here is derived from an EMBL/GenBank/DDBJ whole genome shotgun (WGS) entry which is preliminary data.</text>
</comment>
<protein>
    <submittedName>
        <fullName evidence="2">Uncharacterized protein</fullName>
    </submittedName>
</protein>
<evidence type="ECO:0000256" key="1">
    <source>
        <dbReference type="SAM" id="MobiDB-lite"/>
    </source>
</evidence>
<sequence length="187" mass="20117">MTQTATLAGVSASLGVAPLCAPAPSSVIRLISIRLPGAGRALCKHGGLSRLHNTEASRRGATGKAKVVFQGQRQSAQPPHPALWLQARTIVLDRHLQSFHDPHDCVNFVPDGMGTDSLLGGRLAISEGKSLTEKLQQVTVTHHPRTCFPSGDTGHHHPALRQHHQTACHMRDSQIHTAGQRKGSWDL</sequence>
<feature type="region of interest" description="Disordered" evidence="1">
    <location>
        <begin position="152"/>
        <end position="187"/>
    </location>
</feature>
<feature type="compositionally biased region" description="Basic residues" evidence="1">
    <location>
        <begin position="156"/>
        <end position="166"/>
    </location>
</feature>
<gene>
    <name evidence="2" type="ORF">SKAU_G00385650</name>
</gene>
<keyword evidence="3" id="KW-1185">Reference proteome</keyword>
<proteinExistence type="predicted"/>